<dbReference type="PROSITE" id="PS50835">
    <property type="entry name" value="IG_LIKE"/>
    <property type="match status" value="1"/>
</dbReference>
<proteinExistence type="predicted"/>
<protein>
    <submittedName>
        <fullName evidence="1">Uncharacterized protein</fullName>
    </submittedName>
</protein>
<accession>A0A822MUY1</accession>
<name>A0A822MUY1_9VIBR</name>
<dbReference type="InterPro" id="IPR013783">
    <property type="entry name" value="Ig-like_fold"/>
</dbReference>
<dbReference type="InterPro" id="IPR007110">
    <property type="entry name" value="Ig-like_dom"/>
</dbReference>
<gene>
    <name evidence="1" type="ORF">VCR5J5_1440067</name>
</gene>
<dbReference type="InterPro" id="IPR036179">
    <property type="entry name" value="Ig-like_dom_sf"/>
</dbReference>
<evidence type="ECO:0000313" key="2">
    <source>
        <dbReference type="Proteomes" id="UP000049495"/>
    </source>
</evidence>
<reference evidence="2" key="1">
    <citation type="submission" date="2014-06" db="EMBL/GenBank/DDBJ databases">
        <authorList>
            <person name="Le Roux Frederique"/>
        </authorList>
    </citation>
    <scope>NUCLEOTIDE SEQUENCE [LARGE SCALE GENOMIC DNA]</scope>
    <source>
        <strain evidence="2">J5-5</strain>
    </source>
</reference>
<dbReference type="SMART" id="SM00409">
    <property type="entry name" value="IG"/>
    <property type="match status" value="1"/>
</dbReference>
<organism evidence="1 2">
    <name type="scientific">Vibrio crassostreae</name>
    <dbReference type="NCBI Taxonomy" id="246167"/>
    <lineage>
        <taxon>Bacteria</taxon>
        <taxon>Pseudomonadati</taxon>
        <taxon>Pseudomonadota</taxon>
        <taxon>Gammaproteobacteria</taxon>
        <taxon>Vibrionales</taxon>
        <taxon>Vibrionaceae</taxon>
        <taxon>Vibrio</taxon>
    </lineage>
</organism>
<evidence type="ECO:0000313" key="1">
    <source>
        <dbReference type="EMBL" id="CDT08987.1"/>
    </source>
</evidence>
<dbReference type="AlphaFoldDB" id="A0A822MUY1"/>
<dbReference type="SUPFAM" id="SSF48726">
    <property type="entry name" value="Immunoglobulin"/>
    <property type="match status" value="1"/>
</dbReference>
<dbReference type="Gene3D" id="2.60.40.10">
    <property type="entry name" value="Immunoglobulins"/>
    <property type="match status" value="1"/>
</dbReference>
<comment type="caution">
    <text evidence="1">The sequence shown here is derived from an EMBL/GenBank/DDBJ whole genome shotgun (WGS) entry which is preliminary data.</text>
</comment>
<dbReference type="EMBL" id="CCJV01000051">
    <property type="protein sequence ID" value="CDT08987.1"/>
    <property type="molecule type" value="Genomic_DNA"/>
</dbReference>
<dbReference type="RefSeq" id="WP_055318830.1">
    <property type="nucleotide sequence ID" value="NZ_CAWQCV010000131.1"/>
</dbReference>
<dbReference type="Pfam" id="PF13927">
    <property type="entry name" value="Ig_3"/>
    <property type="match status" value="1"/>
</dbReference>
<sequence>MGITKDRHGAGMPFFSPEKQLVAGTYFMQFAVISPIEDGQIIYNGVETIDVFSGEVIAVPSSVISLDCSVDFRAAGKFSDIPFSAPKITKQPESVLTAVGTSATLIANTDVNATSLQWFKDGVWVDGETSNTLTIASVSNADEGVYFLRAENARGSIDTTSVRIGVIVETLNVTFETKDFGSSQDGSAIRTGYLDAQHAGAAGDCDPTEFDFDSATHQIWEISADDDNRIRFTVRDIGALTPSELRLFTPNAGIMATLTRNAGSNGYEGVNQPMADYFKAHNGDTTAMSIGFLA</sequence>
<dbReference type="Proteomes" id="UP000049495">
    <property type="component" value="Unassembled WGS sequence"/>
</dbReference>
<dbReference type="InterPro" id="IPR003599">
    <property type="entry name" value="Ig_sub"/>
</dbReference>